<evidence type="ECO:0000313" key="4">
    <source>
        <dbReference type="Proteomes" id="UP000295411"/>
    </source>
</evidence>
<evidence type="ECO:0000256" key="1">
    <source>
        <dbReference type="SAM" id="MobiDB-lite"/>
    </source>
</evidence>
<dbReference type="SUPFAM" id="SSF51695">
    <property type="entry name" value="PLC-like phosphodiesterases"/>
    <property type="match status" value="1"/>
</dbReference>
<protein>
    <submittedName>
        <fullName evidence="3">Glycerophosphodiester phosphodiesterase</fullName>
    </submittedName>
</protein>
<dbReference type="AlphaFoldDB" id="A0A4R5TUD8"/>
<dbReference type="InterPro" id="IPR017946">
    <property type="entry name" value="PLC-like_Pdiesterase_TIM-brl"/>
</dbReference>
<dbReference type="Gene3D" id="3.20.20.190">
    <property type="entry name" value="Phosphatidylinositol (PI) phosphodiesterase"/>
    <property type="match status" value="1"/>
</dbReference>
<accession>A0A4R5TUD8</accession>
<dbReference type="CDD" id="cd08561">
    <property type="entry name" value="GDPD_cytoplasmic_ScUgpQ2_like"/>
    <property type="match status" value="1"/>
</dbReference>
<proteinExistence type="predicted"/>
<dbReference type="GO" id="GO:0008081">
    <property type="term" value="F:phosphoric diester hydrolase activity"/>
    <property type="evidence" value="ECO:0007669"/>
    <property type="project" value="InterPro"/>
</dbReference>
<feature type="compositionally biased region" description="Polar residues" evidence="1">
    <location>
        <begin position="259"/>
        <end position="268"/>
    </location>
</feature>
<dbReference type="Proteomes" id="UP000295411">
    <property type="component" value="Unassembled WGS sequence"/>
</dbReference>
<dbReference type="OrthoDB" id="5241788at2"/>
<name>A0A4R5TUD8_9MICC</name>
<dbReference type="PANTHER" id="PTHR43805">
    <property type="entry name" value="GLYCEROPHOSPHORYL DIESTER PHOSPHODIESTERASE"/>
    <property type="match status" value="1"/>
</dbReference>
<dbReference type="PROSITE" id="PS51704">
    <property type="entry name" value="GP_PDE"/>
    <property type="match status" value="1"/>
</dbReference>
<evidence type="ECO:0000259" key="2">
    <source>
        <dbReference type="PROSITE" id="PS51704"/>
    </source>
</evidence>
<dbReference type="Pfam" id="PF03009">
    <property type="entry name" value="GDPD"/>
    <property type="match status" value="1"/>
</dbReference>
<dbReference type="GO" id="GO:0006629">
    <property type="term" value="P:lipid metabolic process"/>
    <property type="evidence" value="ECO:0007669"/>
    <property type="project" value="InterPro"/>
</dbReference>
<feature type="region of interest" description="Disordered" evidence="1">
    <location>
        <begin position="254"/>
        <end position="274"/>
    </location>
</feature>
<dbReference type="EMBL" id="SMTK01000004">
    <property type="protein sequence ID" value="TDK24652.1"/>
    <property type="molecule type" value="Genomic_DNA"/>
</dbReference>
<feature type="domain" description="GP-PDE" evidence="2">
    <location>
        <begin position="17"/>
        <end position="253"/>
    </location>
</feature>
<organism evidence="3 4">
    <name type="scientific">Arthrobacter crusticola</name>
    <dbReference type="NCBI Taxonomy" id="2547960"/>
    <lineage>
        <taxon>Bacteria</taxon>
        <taxon>Bacillati</taxon>
        <taxon>Actinomycetota</taxon>
        <taxon>Actinomycetes</taxon>
        <taxon>Micrococcales</taxon>
        <taxon>Micrococcaceae</taxon>
        <taxon>Arthrobacter</taxon>
    </lineage>
</organism>
<dbReference type="InterPro" id="IPR030395">
    <property type="entry name" value="GP_PDE_dom"/>
</dbReference>
<evidence type="ECO:0000313" key="3">
    <source>
        <dbReference type="EMBL" id="TDK24652.1"/>
    </source>
</evidence>
<dbReference type="RefSeq" id="WP_133404321.1">
    <property type="nucleotide sequence ID" value="NZ_SMTK01000004.1"/>
</dbReference>
<sequence>MTLAYFRNTGPDGRQRPLGFSHRGFSPAGAENSLSAFAEAARLGFGYLEIDVRSTRDGVVMVFHDETLDRVTDARGPISARTRAELAGVRIRGGEPIPTLEEVLLRWPEMRLNIDIKDEGSVKPFADLINRLRAHDRVLVASFSDLRRLRVLRLLEAPTASSAGMAVNGLIRLGGHLGLTGPLCRAARVDAVQVPLTYRGMPVVTPGYVRRCRKAGLQVHVWTINEPDAMERLLDQGVDGLVSDRADQLAAVLDRRGSWPQSRSTQSDPPAGSD</sequence>
<dbReference type="PANTHER" id="PTHR43805:SF1">
    <property type="entry name" value="GP-PDE DOMAIN-CONTAINING PROTEIN"/>
    <property type="match status" value="1"/>
</dbReference>
<gene>
    <name evidence="3" type="ORF">E2F48_12565</name>
</gene>
<keyword evidence="4" id="KW-1185">Reference proteome</keyword>
<reference evidence="3 4" key="1">
    <citation type="submission" date="2019-03" db="EMBL/GenBank/DDBJ databases">
        <title>Arthrobacter sp. nov., an bacterium isolated from biocrust in Mu Us Desert.</title>
        <authorList>
            <person name="Lixiong L."/>
        </authorList>
    </citation>
    <scope>NUCLEOTIDE SEQUENCE [LARGE SCALE GENOMIC DNA]</scope>
    <source>
        <strain evidence="3 4">SLN-3</strain>
    </source>
</reference>
<comment type="caution">
    <text evidence="3">The sequence shown here is derived from an EMBL/GenBank/DDBJ whole genome shotgun (WGS) entry which is preliminary data.</text>
</comment>